<protein>
    <submittedName>
        <fullName evidence="4">Uncharacterized protein</fullName>
    </submittedName>
</protein>
<gene>
    <name evidence="4" type="ORF">F5X68DRAFT_257206</name>
</gene>
<dbReference type="InterPro" id="IPR051127">
    <property type="entry name" value="Fungal_SecMet_Regulators"/>
</dbReference>
<proteinExistence type="predicted"/>
<dbReference type="PANTHER" id="PTHR47424">
    <property type="entry name" value="REGULATORY PROTEIN GAL4"/>
    <property type="match status" value="1"/>
</dbReference>
<dbReference type="EMBL" id="JAGSXJ010000001">
    <property type="protein sequence ID" value="KAH6696894.1"/>
    <property type="molecule type" value="Genomic_DNA"/>
</dbReference>
<dbReference type="GO" id="GO:0000978">
    <property type="term" value="F:RNA polymerase II cis-regulatory region sequence-specific DNA binding"/>
    <property type="evidence" value="ECO:0007669"/>
    <property type="project" value="TreeGrafter"/>
</dbReference>
<keyword evidence="1" id="KW-0805">Transcription regulation</keyword>
<dbReference type="Proteomes" id="UP000770015">
    <property type="component" value="Unassembled WGS sequence"/>
</dbReference>
<evidence type="ECO:0000256" key="2">
    <source>
        <dbReference type="ARBA" id="ARBA00023163"/>
    </source>
</evidence>
<accession>A0A9P8VKH7</accession>
<keyword evidence="3" id="KW-0539">Nucleus</keyword>
<keyword evidence="2" id="KW-0804">Transcription</keyword>
<organism evidence="4 5">
    <name type="scientific">Plectosphaerella plurivora</name>
    <dbReference type="NCBI Taxonomy" id="936078"/>
    <lineage>
        <taxon>Eukaryota</taxon>
        <taxon>Fungi</taxon>
        <taxon>Dikarya</taxon>
        <taxon>Ascomycota</taxon>
        <taxon>Pezizomycotina</taxon>
        <taxon>Sordariomycetes</taxon>
        <taxon>Hypocreomycetidae</taxon>
        <taxon>Glomerellales</taxon>
        <taxon>Plectosphaerellaceae</taxon>
        <taxon>Plectosphaerella</taxon>
    </lineage>
</organism>
<dbReference type="PANTHER" id="PTHR47424:SF4">
    <property type="entry name" value="ZN(II)2CYS6 TRANSCRIPTION FACTOR (EUROFUNG)"/>
    <property type="match status" value="1"/>
</dbReference>
<evidence type="ECO:0000256" key="1">
    <source>
        <dbReference type="ARBA" id="ARBA00023015"/>
    </source>
</evidence>
<evidence type="ECO:0000313" key="4">
    <source>
        <dbReference type="EMBL" id="KAH6696894.1"/>
    </source>
</evidence>
<sequence>MSFFVQSARLFEIVQQTLQAFYSEDSLNTALGPLDDFTGYTMVFDIDAQLSRWLAMVPTHLQLDQTRTISADDARSDGNLNTHTLRRQAIVLRIRFLLARIYVFKPILSRTCMAVRSSLANRFDDETAASPFAYANARQVESLGRRTAFQCSLLCVQTAIEMIHTIGSHQTTAAAWGLKPSWLYGALHVYLGATVLLAARLAPAVLLGEISQDQIQDAWHRALDILGRFQADNVSANRCVMALVILYRKLPGGTPQFGGQRPAQADHSTHVNADDHLQTDEVPSTLGPGSWGLPADMDLDQDFNLEWMPDLQLTDPYDMTWFQATAPDFGLTQN</sequence>
<dbReference type="GO" id="GO:0000435">
    <property type="term" value="P:positive regulation of transcription from RNA polymerase II promoter by galactose"/>
    <property type="evidence" value="ECO:0007669"/>
    <property type="project" value="TreeGrafter"/>
</dbReference>
<evidence type="ECO:0000313" key="5">
    <source>
        <dbReference type="Proteomes" id="UP000770015"/>
    </source>
</evidence>
<comment type="caution">
    <text evidence="4">The sequence shown here is derived from an EMBL/GenBank/DDBJ whole genome shotgun (WGS) entry which is preliminary data.</text>
</comment>
<evidence type="ECO:0000256" key="3">
    <source>
        <dbReference type="ARBA" id="ARBA00023242"/>
    </source>
</evidence>
<dbReference type="OrthoDB" id="424974at2759"/>
<dbReference type="CDD" id="cd12148">
    <property type="entry name" value="fungal_TF_MHR"/>
    <property type="match status" value="1"/>
</dbReference>
<dbReference type="GO" id="GO:0005634">
    <property type="term" value="C:nucleus"/>
    <property type="evidence" value="ECO:0007669"/>
    <property type="project" value="TreeGrafter"/>
</dbReference>
<dbReference type="AlphaFoldDB" id="A0A9P8VKH7"/>
<dbReference type="GO" id="GO:0000981">
    <property type="term" value="F:DNA-binding transcription factor activity, RNA polymerase II-specific"/>
    <property type="evidence" value="ECO:0007669"/>
    <property type="project" value="TreeGrafter"/>
</dbReference>
<reference evidence="4" key="1">
    <citation type="journal article" date="2021" name="Nat. Commun.">
        <title>Genetic determinants of endophytism in the Arabidopsis root mycobiome.</title>
        <authorList>
            <person name="Mesny F."/>
            <person name="Miyauchi S."/>
            <person name="Thiergart T."/>
            <person name="Pickel B."/>
            <person name="Atanasova L."/>
            <person name="Karlsson M."/>
            <person name="Huettel B."/>
            <person name="Barry K.W."/>
            <person name="Haridas S."/>
            <person name="Chen C."/>
            <person name="Bauer D."/>
            <person name="Andreopoulos W."/>
            <person name="Pangilinan J."/>
            <person name="LaButti K."/>
            <person name="Riley R."/>
            <person name="Lipzen A."/>
            <person name="Clum A."/>
            <person name="Drula E."/>
            <person name="Henrissat B."/>
            <person name="Kohler A."/>
            <person name="Grigoriev I.V."/>
            <person name="Martin F.M."/>
            <person name="Hacquard S."/>
        </authorList>
    </citation>
    <scope>NUCLEOTIDE SEQUENCE</scope>
    <source>
        <strain evidence="4">MPI-SDFR-AT-0117</strain>
    </source>
</reference>
<keyword evidence="5" id="KW-1185">Reference proteome</keyword>
<name>A0A9P8VKH7_9PEZI</name>